<dbReference type="KEGG" id="mgk:FSB76_26255"/>
<dbReference type="InterPro" id="IPR028994">
    <property type="entry name" value="Integrin_alpha_N"/>
</dbReference>
<dbReference type="InterPro" id="IPR011519">
    <property type="entry name" value="UnbV_ASPIC"/>
</dbReference>
<accession>A0A5B8W5D8</accession>
<evidence type="ECO:0000313" key="4">
    <source>
        <dbReference type="Proteomes" id="UP000321362"/>
    </source>
</evidence>
<evidence type="ECO:0000256" key="1">
    <source>
        <dbReference type="ARBA" id="ARBA00022729"/>
    </source>
</evidence>
<evidence type="ECO:0000313" key="3">
    <source>
        <dbReference type="EMBL" id="QEC79280.1"/>
    </source>
</evidence>
<feature type="domain" description="ASPIC/UnbV" evidence="2">
    <location>
        <begin position="533"/>
        <end position="600"/>
    </location>
</feature>
<dbReference type="PANTHER" id="PTHR16026">
    <property type="entry name" value="CARTILAGE ACIDIC PROTEIN 1"/>
    <property type="match status" value="1"/>
</dbReference>
<dbReference type="SUPFAM" id="SSF69318">
    <property type="entry name" value="Integrin alpha N-terminal domain"/>
    <property type="match status" value="3"/>
</dbReference>
<dbReference type="Pfam" id="PF07593">
    <property type="entry name" value="UnbV_ASPIC"/>
    <property type="match status" value="1"/>
</dbReference>
<dbReference type="EMBL" id="CP042437">
    <property type="protein sequence ID" value="QEC79280.1"/>
    <property type="molecule type" value="Genomic_DNA"/>
</dbReference>
<reference evidence="3 4" key="1">
    <citation type="journal article" date="2013" name="J. Microbiol.">
        <title>Mucilaginibacter ginsenosidivorax sp. nov., with ginsenoside converting activity isolated from sediment.</title>
        <authorList>
            <person name="Kim J.K."/>
            <person name="Choi T.E."/>
            <person name="Liu Q.M."/>
            <person name="Park H.Y."/>
            <person name="Yi T.H."/>
            <person name="Yoon M.H."/>
            <person name="Kim S.C."/>
            <person name="Im W.T."/>
        </authorList>
    </citation>
    <scope>NUCLEOTIDE SEQUENCE [LARGE SCALE GENOMIC DNA]</scope>
    <source>
        <strain evidence="3 4">KHI28</strain>
    </source>
</reference>
<dbReference type="Pfam" id="PF13517">
    <property type="entry name" value="FG-GAP_3"/>
    <property type="match status" value="4"/>
</dbReference>
<sequence>MNKIYFPVLLLLSLCLLSCKKHTLFQQISSSHSGIHFNNQIIETDTINPIDLTNIYNGGGVGVGDFNNDGLQDLYFTGNLVSNRLYLNKGDFKFEDITDVAGVSGMGRWGRGVAVVDINNDGLMDIYVCNTIYPDSLRRKNILYINQGLDKDGIPHFKDEAKAYGLELTKQSTMASFFDYDNDGDLDMYLTVNTASSAYYPNVFGKATRTSNSSTGQLYRNDWDEKLHHAVFHNVSAQAGINLDGFGHAATTVDINGDGWKDIYVSDDFVSSNILYINNHDGTFTDRSKEYFKHTSYNAMGQDIVDINNDGLADVIELDMNPEDNYRKKMILGANSYQTFQLFDMFKTQYQYVRNTLQVNQGPRLGQNGAIGSPAFSEVGFMSGISQTDWSWTPLVTDFNNDGFRDVIVTNGFPKDVSDRDFMTYRSQAYAAVPKKKVLEQIPQIKIPNYAFQNNGNLTFHDVSKSWGLNTPSFSNGAVYVDLDNDGTMDMVVNNINDEASVYRNTSRDDKTKLDSTHYLQIAFKGDKNNINGLGALAEIFYDKGKHQVYEHDPYRGYLSSMQAIAHFGLGTINKLDSVVVKWPGGKKQVLRDVKTDQKLNVNIADARDNYPSTMPQFYTKSLFKEVTDSLGIGYVSKDATFIDFNIQKLLPHKLSEYCPALAVGDVDNNGLDDVVIGGNSNFPAQVFLQQANGKFIQRDLVKNNPAQSQGKYKDGGLLLFDANGDGKLDLYAAGAGYETAANGPEYQDRLYLNDGKGNFTLATDALPTNFTSKLCVRACDYNKDGKLDLFVSGRVEPWKYPQPVSSMILRNDSQNGHIKFTDVTAQVAPALKNAGLICDALFTDFDNDGWPDLVMAGEWMPITFLKNDHGKFVNITAKSGVADKLGMWNTITGGDFRHTGRTDYIVGNLGQNSLLQASDQYPIYITAKNFDGSGYSTIPSVFFPDVNGEKKEFPLHGREDQLKQMISLKKKYTNYKSFATATLQDMLTPEQLNGALRLKANLLKSCYLRNDGNGKFTLIPLPIEAQVSILNGMQTGDFDGDGNLDVIMNGNDYGSDASVGRYDALNGLMLKGDGKGGFKPLSILQSGIYIPGNGKALVQFPDKNNHVLLAASQNKDSLKVFKQNTKVKTMAVQERDAYAIIKYADGRVTKQEFYYGSSFLSQSARFMQVDDGMKSVVVFDDRGNKRVVK</sequence>
<dbReference type="Gene3D" id="2.130.10.130">
    <property type="entry name" value="Integrin alpha, N-terminal"/>
    <property type="match status" value="3"/>
</dbReference>
<proteinExistence type="predicted"/>
<dbReference type="InterPro" id="IPR013517">
    <property type="entry name" value="FG-GAP"/>
</dbReference>
<dbReference type="InterPro" id="IPR027039">
    <property type="entry name" value="Crtac1"/>
</dbReference>
<name>A0A5B8W5D8_9SPHI</name>
<dbReference type="AlphaFoldDB" id="A0A5B8W5D8"/>
<gene>
    <name evidence="3" type="ORF">FSB76_26255</name>
</gene>
<dbReference type="RefSeq" id="WP_147058722.1">
    <property type="nucleotide sequence ID" value="NZ_CP042437.1"/>
</dbReference>
<dbReference type="Proteomes" id="UP000321362">
    <property type="component" value="Chromosome"/>
</dbReference>
<keyword evidence="4" id="KW-1185">Reference proteome</keyword>
<organism evidence="3 4">
    <name type="scientific">Mucilaginibacter ginsenosidivorax</name>
    <dbReference type="NCBI Taxonomy" id="862126"/>
    <lineage>
        <taxon>Bacteria</taxon>
        <taxon>Pseudomonadati</taxon>
        <taxon>Bacteroidota</taxon>
        <taxon>Sphingobacteriia</taxon>
        <taxon>Sphingobacteriales</taxon>
        <taxon>Sphingobacteriaceae</taxon>
        <taxon>Mucilaginibacter</taxon>
    </lineage>
</organism>
<protein>
    <submittedName>
        <fullName evidence="3">RNA-binding protein</fullName>
    </submittedName>
</protein>
<dbReference type="PANTHER" id="PTHR16026:SF0">
    <property type="entry name" value="CARTILAGE ACIDIC PROTEIN 1"/>
    <property type="match status" value="1"/>
</dbReference>
<dbReference type="OrthoDB" id="974255at2"/>
<keyword evidence="1" id="KW-0732">Signal</keyword>
<evidence type="ECO:0000259" key="2">
    <source>
        <dbReference type="Pfam" id="PF07593"/>
    </source>
</evidence>